<name>A0A4Y2FRG0_ARAVE</name>
<evidence type="ECO:0000313" key="1">
    <source>
        <dbReference type="EMBL" id="GBM42929.1"/>
    </source>
</evidence>
<organism evidence="1 2">
    <name type="scientific">Araneus ventricosus</name>
    <name type="common">Orbweaver spider</name>
    <name type="synonym">Epeira ventricosa</name>
    <dbReference type="NCBI Taxonomy" id="182803"/>
    <lineage>
        <taxon>Eukaryota</taxon>
        <taxon>Metazoa</taxon>
        <taxon>Ecdysozoa</taxon>
        <taxon>Arthropoda</taxon>
        <taxon>Chelicerata</taxon>
        <taxon>Arachnida</taxon>
        <taxon>Araneae</taxon>
        <taxon>Araneomorphae</taxon>
        <taxon>Entelegynae</taxon>
        <taxon>Araneoidea</taxon>
        <taxon>Araneidae</taxon>
        <taxon>Araneus</taxon>
    </lineage>
</organism>
<dbReference type="EMBL" id="BGPR01001010">
    <property type="protein sequence ID" value="GBM42929.1"/>
    <property type="molecule type" value="Genomic_DNA"/>
</dbReference>
<comment type="caution">
    <text evidence="1">The sequence shown here is derived from an EMBL/GenBank/DDBJ whole genome shotgun (WGS) entry which is preliminary data.</text>
</comment>
<sequence length="159" mass="17764">MFFAFESGRDLSNGSDRGTISGQLDLLKPCQVKSAGQAFAGRPHAGPSLWISQQKEIKRLKDEDLEKPIPKSHVSLGLGSINARTYCCNSEARMGHFTLHLRLDVLGRRTGKTPRVFVFLKHLIHLLGDERKKEEDEEEEEGEGKVLHNSGCLIVNRSL</sequence>
<gene>
    <name evidence="1" type="ORF">AVEN_239089_1</name>
</gene>
<protein>
    <submittedName>
        <fullName evidence="1">Uncharacterized protein</fullName>
    </submittedName>
</protein>
<proteinExistence type="predicted"/>
<reference evidence="1 2" key="1">
    <citation type="journal article" date="2019" name="Sci. Rep.">
        <title>Orb-weaving spider Araneus ventricosus genome elucidates the spidroin gene catalogue.</title>
        <authorList>
            <person name="Kono N."/>
            <person name="Nakamura H."/>
            <person name="Ohtoshi R."/>
            <person name="Moran D.A.P."/>
            <person name="Shinohara A."/>
            <person name="Yoshida Y."/>
            <person name="Fujiwara M."/>
            <person name="Mori M."/>
            <person name="Tomita M."/>
            <person name="Arakawa K."/>
        </authorList>
    </citation>
    <scope>NUCLEOTIDE SEQUENCE [LARGE SCALE GENOMIC DNA]</scope>
</reference>
<keyword evidence="2" id="KW-1185">Reference proteome</keyword>
<dbReference type="Proteomes" id="UP000499080">
    <property type="component" value="Unassembled WGS sequence"/>
</dbReference>
<accession>A0A4Y2FRG0</accession>
<evidence type="ECO:0000313" key="2">
    <source>
        <dbReference type="Proteomes" id="UP000499080"/>
    </source>
</evidence>
<dbReference type="AlphaFoldDB" id="A0A4Y2FRG0"/>